<sequence length="51" mass="5895">EDARISNWSSRFADRAQGTTGMSDLTIYNFDENPCPKTCFLYYNLPVVTRE</sequence>
<feature type="non-terminal residue" evidence="1">
    <location>
        <position position="51"/>
    </location>
</feature>
<evidence type="ECO:0000313" key="1">
    <source>
        <dbReference type="EMBL" id="KAJ9600030.1"/>
    </source>
</evidence>
<evidence type="ECO:0000313" key="2">
    <source>
        <dbReference type="Proteomes" id="UP001233999"/>
    </source>
</evidence>
<protein>
    <submittedName>
        <fullName evidence="1">Uncharacterized protein</fullName>
    </submittedName>
</protein>
<organism evidence="1 2">
    <name type="scientific">Diploptera punctata</name>
    <name type="common">Pacific beetle cockroach</name>
    <dbReference type="NCBI Taxonomy" id="6984"/>
    <lineage>
        <taxon>Eukaryota</taxon>
        <taxon>Metazoa</taxon>
        <taxon>Ecdysozoa</taxon>
        <taxon>Arthropoda</taxon>
        <taxon>Hexapoda</taxon>
        <taxon>Insecta</taxon>
        <taxon>Pterygota</taxon>
        <taxon>Neoptera</taxon>
        <taxon>Polyneoptera</taxon>
        <taxon>Dictyoptera</taxon>
        <taxon>Blattodea</taxon>
        <taxon>Blaberoidea</taxon>
        <taxon>Blaberidae</taxon>
        <taxon>Diplopterinae</taxon>
        <taxon>Diploptera</taxon>
    </lineage>
</organism>
<feature type="non-terminal residue" evidence="1">
    <location>
        <position position="1"/>
    </location>
</feature>
<reference evidence="1" key="1">
    <citation type="journal article" date="2023" name="IScience">
        <title>Live-bearing cockroach genome reveals convergent evolutionary mechanisms linked to viviparity in insects and beyond.</title>
        <authorList>
            <person name="Fouks B."/>
            <person name="Harrison M.C."/>
            <person name="Mikhailova A.A."/>
            <person name="Marchal E."/>
            <person name="English S."/>
            <person name="Carruthers M."/>
            <person name="Jennings E.C."/>
            <person name="Chiamaka E.L."/>
            <person name="Frigard R.A."/>
            <person name="Pippel M."/>
            <person name="Attardo G.M."/>
            <person name="Benoit J.B."/>
            <person name="Bornberg-Bauer E."/>
            <person name="Tobe S.S."/>
        </authorList>
    </citation>
    <scope>NUCLEOTIDE SEQUENCE</scope>
    <source>
        <strain evidence="1">Stay&amp;Tobe</strain>
    </source>
</reference>
<name>A0AAD8AJS9_DIPPU</name>
<accession>A0AAD8AJS9</accession>
<keyword evidence="2" id="KW-1185">Reference proteome</keyword>
<dbReference type="Proteomes" id="UP001233999">
    <property type="component" value="Unassembled WGS sequence"/>
</dbReference>
<dbReference type="AlphaFoldDB" id="A0AAD8AJS9"/>
<comment type="caution">
    <text evidence="1">The sequence shown here is derived from an EMBL/GenBank/DDBJ whole genome shotgun (WGS) entry which is preliminary data.</text>
</comment>
<proteinExistence type="predicted"/>
<reference evidence="1" key="2">
    <citation type="submission" date="2023-05" db="EMBL/GenBank/DDBJ databases">
        <authorList>
            <person name="Fouks B."/>
        </authorList>
    </citation>
    <scope>NUCLEOTIDE SEQUENCE</scope>
    <source>
        <strain evidence="1">Stay&amp;Tobe</strain>
        <tissue evidence="1">Testes</tissue>
    </source>
</reference>
<gene>
    <name evidence="1" type="ORF">L9F63_009672</name>
</gene>
<dbReference type="EMBL" id="JASPKZ010000456">
    <property type="protein sequence ID" value="KAJ9600030.1"/>
    <property type="molecule type" value="Genomic_DNA"/>
</dbReference>